<keyword evidence="5" id="KW-0274">FAD</keyword>
<evidence type="ECO:0000256" key="1">
    <source>
        <dbReference type="ARBA" id="ARBA00001974"/>
    </source>
</evidence>
<dbReference type="GO" id="GO:0051539">
    <property type="term" value="F:4 iron, 4 sulfur cluster binding"/>
    <property type="evidence" value="ECO:0007669"/>
    <property type="project" value="UniProtKB-KW"/>
</dbReference>
<keyword evidence="3" id="KW-0285">Flavoprotein</keyword>
<protein>
    <recommendedName>
        <fullName evidence="9">MnmG N-terminal domain-containing protein</fullName>
    </recommendedName>
</protein>
<evidence type="ECO:0000256" key="5">
    <source>
        <dbReference type="ARBA" id="ARBA00022827"/>
    </source>
</evidence>
<evidence type="ECO:0000256" key="6">
    <source>
        <dbReference type="ARBA" id="ARBA00023002"/>
    </source>
</evidence>
<gene>
    <name evidence="10" type="ORF">HNR65_002432</name>
</gene>
<dbReference type="SUPFAM" id="SSF51905">
    <property type="entry name" value="FAD/NAD(P)-binding domain"/>
    <property type="match status" value="1"/>
</dbReference>
<comment type="caution">
    <text evidence="10">The sequence shown here is derived from an EMBL/GenBank/DDBJ whole genome shotgun (WGS) entry which is preliminary data.</text>
</comment>
<proteinExistence type="predicted"/>
<keyword evidence="4" id="KW-0479">Metal-binding</keyword>
<evidence type="ECO:0000259" key="9">
    <source>
        <dbReference type="Pfam" id="PF01134"/>
    </source>
</evidence>
<dbReference type="GO" id="GO:0046872">
    <property type="term" value="F:metal ion binding"/>
    <property type="evidence" value="ECO:0007669"/>
    <property type="project" value="UniProtKB-KW"/>
</dbReference>
<evidence type="ECO:0000256" key="2">
    <source>
        <dbReference type="ARBA" id="ARBA00022485"/>
    </source>
</evidence>
<evidence type="ECO:0000256" key="4">
    <source>
        <dbReference type="ARBA" id="ARBA00022723"/>
    </source>
</evidence>
<feature type="domain" description="MnmG N-terminal" evidence="9">
    <location>
        <begin position="273"/>
        <end position="350"/>
    </location>
</feature>
<feature type="domain" description="MnmG N-terminal" evidence="9">
    <location>
        <begin position="4"/>
        <end position="182"/>
    </location>
</feature>
<keyword evidence="7" id="KW-0408">Iron</keyword>
<dbReference type="Pfam" id="PF01134">
    <property type="entry name" value="GIDA"/>
    <property type="match status" value="2"/>
</dbReference>
<evidence type="ECO:0000313" key="11">
    <source>
        <dbReference type="Proteomes" id="UP000525298"/>
    </source>
</evidence>
<evidence type="ECO:0000256" key="8">
    <source>
        <dbReference type="ARBA" id="ARBA00023014"/>
    </source>
</evidence>
<dbReference type="InterPro" id="IPR036188">
    <property type="entry name" value="FAD/NAD-bd_sf"/>
</dbReference>
<keyword evidence="11" id="KW-1185">Reference proteome</keyword>
<dbReference type="RefSeq" id="WP_181551746.1">
    <property type="nucleotide sequence ID" value="NZ_JACDUS010000007.1"/>
</dbReference>
<keyword evidence="8" id="KW-0411">Iron-sulfur</keyword>
<sequence length="434" mass="46346">MARVIVIGGGWAGCAAALTARKAGASVVLLERTDMLLGCGLAGGIMRNNGRFTAAEELIAMGGGELISITDEAAQHKNVSFPGHEHATLYSSMHVEPKVRGLLTEKGVQLNFCHRVVDVVTCGRRVESVVTADDVFFDADVFVETTGSAGPMGNCSRYGNGCGMCVLRCPAFGPRVSIAHKAGIKDDVGLRNNGSKGSFSGSCELNKDSLHPALLSELESLGSVILPVPGELVRPEMAGIKACRQYSLPAYIENLILLDTGGYAKMMSPFYPLEMLRRFPGLENATYAHSCGHANSVRFLSRAPRDNSLKVCGSANLFCAGEKSGFFVGHTEAMVTGSLAGLNAVKCANGHPLIEIPRDLVAGDLIAFEEEALRMPGGLKQRYTFSGGIYFERMCDHGLYTTATELIARRVRTVGMEGLYLKSNKAGTRTVKLE</sequence>
<dbReference type="PANTHER" id="PTHR43498">
    <property type="entry name" value="FERREDOXIN:COB-COM HETERODISULFIDE REDUCTASE SUBUNIT A"/>
    <property type="match status" value="1"/>
</dbReference>
<organism evidence="10 11">
    <name type="scientific">Desulfosalsimonas propionicica</name>
    <dbReference type="NCBI Taxonomy" id="332175"/>
    <lineage>
        <taxon>Bacteria</taxon>
        <taxon>Pseudomonadati</taxon>
        <taxon>Thermodesulfobacteriota</taxon>
        <taxon>Desulfobacteria</taxon>
        <taxon>Desulfobacterales</taxon>
        <taxon>Desulfosalsimonadaceae</taxon>
        <taxon>Desulfosalsimonas</taxon>
    </lineage>
</organism>
<dbReference type="EMBL" id="JACDUS010000007">
    <property type="protein sequence ID" value="MBA2882091.1"/>
    <property type="molecule type" value="Genomic_DNA"/>
</dbReference>
<dbReference type="AlphaFoldDB" id="A0A7W0CAD2"/>
<dbReference type="InterPro" id="IPR039650">
    <property type="entry name" value="HdrA-like"/>
</dbReference>
<keyword evidence="6" id="KW-0560">Oxidoreductase</keyword>
<dbReference type="Proteomes" id="UP000525298">
    <property type="component" value="Unassembled WGS sequence"/>
</dbReference>
<evidence type="ECO:0000313" key="10">
    <source>
        <dbReference type="EMBL" id="MBA2882091.1"/>
    </source>
</evidence>
<dbReference type="GO" id="GO:0016491">
    <property type="term" value="F:oxidoreductase activity"/>
    <property type="evidence" value="ECO:0007669"/>
    <property type="project" value="UniProtKB-KW"/>
</dbReference>
<evidence type="ECO:0000256" key="7">
    <source>
        <dbReference type="ARBA" id="ARBA00023004"/>
    </source>
</evidence>
<evidence type="ECO:0000256" key="3">
    <source>
        <dbReference type="ARBA" id="ARBA00022630"/>
    </source>
</evidence>
<dbReference type="PANTHER" id="PTHR43498:SF1">
    <property type="entry name" value="COB--COM HETERODISULFIDE REDUCTASE IRON-SULFUR SUBUNIT A"/>
    <property type="match status" value="1"/>
</dbReference>
<dbReference type="Gene3D" id="3.50.50.60">
    <property type="entry name" value="FAD/NAD(P)-binding domain"/>
    <property type="match status" value="2"/>
</dbReference>
<reference evidence="10 11" key="1">
    <citation type="submission" date="2020-07" db="EMBL/GenBank/DDBJ databases">
        <title>Genomic Encyclopedia of Type Strains, Phase IV (KMG-IV): sequencing the most valuable type-strain genomes for metagenomic binning, comparative biology and taxonomic classification.</title>
        <authorList>
            <person name="Goeker M."/>
        </authorList>
    </citation>
    <scope>NUCLEOTIDE SEQUENCE [LARGE SCALE GENOMIC DNA]</scope>
    <source>
        <strain evidence="10 11">DSM 17721</strain>
    </source>
</reference>
<name>A0A7W0CAD2_9BACT</name>
<comment type="cofactor">
    <cofactor evidence="1">
        <name>FAD</name>
        <dbReference type="ChEBI" id="CHEBI:57692"/>
    </cofactor>
</comment>
<accession>A0A7W0CAD2</accession>
<dbReference type="InterPro" id="IPR040131">
    <property type="entry name" value="MnmG_N"/>
</dbReference>
<keyword evidence="2" id="KW-0004">4Fe-4S</keyword>